<dbReference type="KEGG" id="pzu:PHZ_c1043"/>
<dbReference type="RefSeq" id="WP_012521603.1">
    <property type="nucleotide sequence ID" value="NC_011144.1"/>
</dbReference>
<dbReference type="SUPFAM" id="SSF46894">
    <property type="entry name" value="C-terminal effector domain of the bipartite response regulators"/>
    <property type="match status" value="1"/>
</dbReference>
<dbReference type="STRING" id="450851.PHZ_c1043"/>
<protein>
    <recommendedName>
        <fullName evidence="1">HTH luxR-type domain-containing protein</fullName>
    </recommendedName>
</protein>
<accession>B4RHJ7</accession>
<proteinExistence type="predicted"/>
<dbReference type="Gene3D" id="1.10.10.10">
    <property type="entry name" value="Winged helix-like DNA-binding domain superfamily/Winged helix DNA-binding domain"/>
    <property type="match status" value="1"/>
</dbReference>
<dbReference type="SMART" id="SM00421">
    <property type="entry name" value="HTH_LUXR"/>
    <property type="match status" value="1"/>
</dbReference>
<dbReference type="EMBL" id="CP000747">
    <property type="protein sequence ID" value="ACG77457.1"/>
    <property type="molecule type" value="Genomic_DNA"/>
</dbReference>
<sequence length="125" mass="13258">MSDDDAFDQRLLKSATAYSKLYPSIGARLKAAYESGHPLAREAARAIRAAAERADGARAQHLRDVHGLSPQETRIVLHLVDGGAVSSAALALGVAESTIRSHLKSTFAKTGVRRQADLRSLLPGG</sequence>
<name>B4RHJ7_PHEZH</name>
<keyword evidence="3" id="KW-1185">Reference proteome</keyword>
<dbReference type="AlphaFoldDB" id="B4RHJ7"/>
<dbReference type="GO" id="GO:0006355">
    <property type="term" value="P:regulation of DNA-templated transcription"/>
    <property type="evidence" value="ECO:0007669"/>
    <property type="project" value="InterPro"/>
</dbReference>
<dbReference type="InterPro" id="IPR016032">
    <property type="entry name" value="Sig_transdc_resp-reg_C-effctor"/>
</dbReference>
<dbReference type="GO" id="GO:0003677">
    <property type="term" value="F:DNA binding"/>
    <property type="evidence" value="ECO:0007669"/>
    <property type="project" value="InterPro"/>
</dbReference>
<evidence type="ECO:0000259" key="1">
    <source>
        <dbReference type="SMART" id="SM00421"/>
    </source>
</evidence>
<gene>
    <name evidence="2" type="ordered locus">PHZ_c1043</name>
</gene>
<dbReference type="OrthoDB" id="6697591at2"/>
<dbReference type="Proteomes" id="UP000001868">
    <property type="component" value="Chromosome"/>
</dbReference>
<dbReference type="InterPro" id="IPR036388">
    <property type="entry name" value="WH-like_DNA-bd_sf"/>
</dbReference>
<reference evidence="2 3" key="1">
    <citation type="journal article" date="2008" name="BMC Genomics">
        <title>Complete genome of Phenylobacterium zucineum - a novel facultative intracellular bacterium isolated from human erythroleukemia cell line K562.</title>
        <authorList>
            <person name="Luo Y."/>
            <person name="Xu X."/>
            <person name="Ding Z."/>
            <person name="Liu Z."/>
            <person name="Zhang B."/>
            <person name="Yan Z."/>
            <person name="Sun J."/>
            <person name="Hu S."/>
            <person name="Hu X."/>
        </authorList>
    </citation>
    <scope>NUCLEOTIDE SEQUENCE [LARGE SCALE GENOMIC DNA]</scope>
    <source>
        <strain evidence="2 3">HLK1</strain>
    </source>
</reference>
<organism evidence="2 3">
    <name type="scientific">Phenylobacterium zucineum (strain HLK1)</name>
    <dbReference type="NCBI Taxonomy" id="450851"/>
    <lineage>
        <taxon>Bacteria</taxon>
        <taxon>Pseudomonadati</taxon>
        <taxon>Pseudomonadota</taxon>
        <taxon>Alphaproteobacteria</taxon>
        <taxon>Caulobacterales</taxon>
        <taxon>Caulobacteraceae</taxon>
        <taxon>Phenylobacterium</taxon>
    </lineage>
</organism>
<dbReference type="HOGENOM" id="CLU_1990561_0_0_5"/>
<evidence type="ECO:0000313" key="3">
    <source>
        <dbReference type="Proteomes" id="UP000001868"/>
    </source>
</evidence>
<evidence type="ECO:0000313" key="2">
    <source>
        <dbReference type="EMBL" id="ACG77457.1"/>
    </source>
</evidence>
<feature type="domain" description="HTH luxR-type" evidence="1">
    <location>
        <begin position="65"/>
        <end position="122"/>
    </location>
</feature>
<dbReference type="InterPro" id="IPR000792">
    <property type="entry name" value="Tscrpt_reg_LuxR_C"/>
</dbReference>
<dbReference type="Pfam" id="PF00196">
    <property type="entry name" value="GerE"/>
    <property type="match status" value="1"/>
</dbReference>
<dbReference type="eggNOG" id="COG2197">
    <property type="taxonomic scope" value="Bacteria"/>
</dbReference>